<evidence type="ECO:0000313" key="3">
    <source>
        <dbReference type="EMBL" id="PAN23347.1"/>
    </source>
</evidence>
<feature type="coiled-coil region" evidence="1">
    <location>
        <begin position="354"/>
        <end position="423"/>
    </location>
</feature>
<protein>
    <submittedName>
        <fullName evidence="3">Uncharacterized protein</fullName>
    </submittedName>
</protein>
<evidence type="ECO:0000256" key="2">
    <source>
        <dbReference type="SAM" id="MobiDB-lite"/>
    </source>
</evidence>
<dbReference type="Gramene" id="PAN23347">
    <property type="protein sequence ID" value="PAN23347"/>
    <property type="gene ID" value="PAHAL_4G086000"/>
</dbReference>
<feature type="region of interest" description="Disordered" evidence="2">
    <location>
        <begin position="431"/>
        <end position="464"/>
    </location>
</feature>
<feature type="compositionally biased region" description="Low complexity" evidence="2">
    <location>
        <begin position="216"/>
        <end position="227"/>
    </location>
</feature>
<gene>
    <name evidence="3" type="ORF">PAHAL_4G086000</name>
</gene>
<evidence type="ECO:0000256" key="1">
    <source>
        <dbReference type="SAM" id="Coils"/>
    </source>
</evidence>
<feature type="compositionally biased region" description="Polar residues" evidence="2">
    <location>
        <begin position="553"/>
        <end position="566"/>
    </location>
</feature>
<sequence>MRHAGFGNFPSVHPKLLPSPFPSLISHTFPTRRGELSSWGGFGKPAAARNPSSGRRRAMAAAFRSGTRRRDAFAALEDAGSATRGRPAAGGGGGGSSVRRSRSLSRFPPPSPSPEDAATPSSRFVNKVRGGGRGGLPPEISLDDLADEFFRARAESEDDDEEDVAVARGRSRYPAPAEKGAGGGRRSSTARYARETESSRQRERSVSRPPAERRGVAANAVNGGPAARRQRYASVDRRASMDRHRWCDSDNDMEVSHQYVSRGIHTKSSSGNSLQNSFSKSSKANHALKRSTSQKDFFHSRDSSSSHSSLTDDESRSSHSFYIRNQKAACAVYGLDKEHQIGDEAGNVLYDVMRKEVRQAVEEIRTQLEKTVTKSEPSEKVLSSDTQPTQVITELRRSYTNKLEESEKRKQELLAQLAAEEQHGHELTKIVRELLPTPKKTANPQRQPRHRRRSNDRSKMSKRLTEEAEQYFEDFLSNVEDTDFSSFDGEKSDTSSTRKDALHHAMTETPVAIPTVASHAEADGVVLPWLQWETTNDLQTSPCKTKPQGESMACSTSNQTVSSRGSWSPGDYATSTTSNDKLLTRFEEVGIRQSSCPHVAGTSSFHIDDYLHLRQSEDLLFEKWRQKQRIESGGLFLCSRPTIL</sequence>
<dbReference type="PANTHER" id="PTHR34466:SF1">
    <property type="entry name" value="OS06G0609800 PROTEIN"/>
    <property type="match status" value="1"/>
</dbReference>
<feature type="compositionally biased region" description="Basic and acidic residues" evidence="2">
    <location>
        <begin position="192"/>
        <end position="215"/>
    </location>
</feature>
<feature type="compositionally biased region" description="Basic and acidic residues" evidence="2">
    <location>
        <begin position="455"/>
        <end position="464"/>
    </location>
</feature>
<name>A0A2S3HI12_9POAL</name>
<keyword evidence="1" id="KW-0175">Coiled coil</keyword>
<accession>A0A2S3HI12</accession>
<feature type="compositionally biased region" description="Basic and acidic residues" evidence="2">
    <location>
        <begin position="234"/>
        <end position="248"/>
    </location>
</feature>
<feature type="region of interest" description="Disordered" evidence="2">
    <location>
        <begin position="264"/>
        <end position="318"/>
    </location>
</feature>
<feature type="compositionally biased region" description="Low complexity" evidence="2">
    <location>
        <begin position="267"/>
        <end position="282"/>
    </location>
</feature>
<proteinExistence type="predicted"/>
<organism evidence="3">
    <name type="scientific">Panicum hallii</name>
    <dbReference type="NCBI Taxonomy" id="206008"/>
    <lineage>
        <taxon>Eukaryota</taxon>
        <taxon>Viridiplantae</taxon>
        <taxon>Streptophyta</taxon>
        <taxon>Embryophyta</taxon>
        <taxon>Tracheophyta</taxon>
        <taxon>Spermatophyta</taxon>
        <taxon>Magnoliopsida</taxon>
        <taxon>Liliopsida</taxon>
        <taxon>Poales</taxon>
        <taxon>Poaceae</taxon>
        <taxon>PACMAD clade</taxon>
        <taxon>Panicoideae</taxon>
        <taxon>Panicodae</taxon>
        <taxon>Paniceae</taxon>
        <taxon>Panicinae</taxon>
        <taxon>Panicum</taxon>
        <taxon>Panicum sect. Panicum</taxon>
    </lineage>
</organism>
<reference evidence="3" key="1">
    <citation type="submission" date="2018-04" db="EMBL/GenBank/DDBJ databases">
        <title>WGS assembly of Panicum hallii.</title>
        <authorList>
            <person name="Lovell J."/>
            <person name="Jenkins J."/>
            <person name="Lowry D."/>
            <person name="Mamidi S."/>
            <person name="Sreedasyam A."/>
            <person name="Weng X."/>
            <person name="Barry K."/>
            <person name="Bonette J."/>
            <person name="Campitelli B."/>
            <person name="Daum C."/>
            <person name="Gordon S."/>
            <person name="Gould B."/>
            <person name="Lipzen A."/>
            <person name="Macqueen A."/>
            <person name="Palacio-Mejia J."/>
            <person name="Plott C."/>
            <person name="Shakirov E."/>
            <person name="Shu S."/>
            <person name="Yoshinaga Y."/>
            <person name="Zane M."/>
            <person name="Rokhsar D."/>
            <person name="Grimwood J."/>
            <person name="Schmutz J."/>
            <person name="Juenger T."/>
        </authorList>
    </citation>
    <scope>NUCLEOTIDE SEQUENCE [LARGE SCALE GENOMIC DNA]</scope>
    <source>
        <strain evidence="3">FIL2</strain>
    </source>
</reference>
<feature type="region of interest" description="Disordered" evidence="2">
    <location>
        <begin position="34"/>
        <end position="251"/>
    </location>
</feature>
<dbReference type="AlphaFoldDB" id="A0A2S3HI12"/>
<dbReference type="Proteomes" id="UP000243499">
    <property type="component" value="Chromosome 4"/>
</dbReference>
<feature type="region of interest" description="Disordered" evidence="2">
    <location>
        <begin position="538"/>
        <end position="574"/>
    </location>
</feature>
<dbReference type="EMBL" id="CM008049">
    <property type="protein sequence ID" value="PAN23347.1"/>
    <property type="molecule type" value="Genomic_DNA"/>
</dbReference>
<dbReference type="PANTHER" id="PTHR34466">
    <property type="entry name" value="OS11G0129800 PROTEIN"/>
    <property type="match status" value="1"/>
</dbReference>